<evidence type="ECO:0000313" key="1">
    <source>
        <dbReference type="EMBL" id="KIK80237.1"/>
    </source>
</evidence>
<dbReference type="InParanoid" id="A0A0D0CBL7"/>
<gene>
    <name evidence="1" type="ORF">PAXRUDRAFT_15897</name>
</gene>
<dbReference type="Proteomes" id="UP000054538">
    <property type="component" value="Unassembled WGS sequence"/>
</dbReference>
<proteinExistence type="predicted"/>
<keyword evidence="2" id="KW-1185">Reference proteome</keyword>
<organism evidence="1 2">
    <name type="scientific">Paxillus rubicundulus Ve08.2h10</name>
    <dbReference type="NCBI Taxonomy" id="930991"/>
    <lineage>
        <taxon>Eukaryota</taxon>
        <taxon>Fungi</taxon>
        <taxon>Dikarya</taxon>
        <taxon>Basidiomycota</taxon>
        <taxon>Agaricomycotina</taxon>
        <taxon>Agaricomycetes</taxon>
        <taxon>Agaricomycetidae</taxon>
        <taxon>Boletales</taxon>
        <taxon>Paxilineae</taxon>
        <taxon>Paxillaceae</taxon>
        <taxon>Paxillus</taxon>
    </lineage>
</organism>
<dbReference type="AlphaFoldDB" id="A0A0D0CBL7"/>
<evidence type="ECO:0000313" key="2">
    <source>
        <dbReference type="Proteomes" id="UP000054538"/>
    </source>
</evidence>
<dbReference type="EMBL" id="KN826067">
    <property type="protein sequence ID" value="KIK80237.1"/>
    <property type="molecule type" value="Genomic_DNA"/>
</dbReference>
<dbReference type="HOGENOM" id="CLU_1548098_0_0_1"/>
<protein>
    <submittedName>
        <fullName evidence="1">Uncharacterized protein</fullName>
    </submittedName>
</protein>
<accession>A0A0D0CBL7</accession>
<reference evidence="2" key="2">
    <citation type="submission" date="2015-01" db="EMBL/GenBank/DDBJ databases">
        <title>Evolutionary Origins and Diversification of the Mycorrhizal Mutualists.</title>
        <authorList>
            <consortium name="DOE Joint Genome Institute"/>
            <consortium name="Mycorrhizal Genomics Consortium"/>
            <person name="Kohler A."/>
            <person name="Kuo A."/>
            <person name="Nagy L.G."/>
            <person name="Floudas D."/>
            <person name="Copeland A."/>
            <person name="Barry K.W."/>
            <person name="Cichocki N."/>
            <person name="Veneault-Fourrey C."/>
            <person name="LaButti K."/>
            <person name="Lindquist E.A."/>
            <person name="Lipzen A."/>
            <person name="Lundell T."/>
            <person name="Morin E."/>
            <person name="Murat C."/>
            <person name="Riley R."/>
            <person name="Ohm R."/>
            <person name="Sun H."/>
            <person name="Tunlid A."/>
            <person name="Henrissat B."/>
            <person name="Grigoriev I.V."/>
            <person name="Hibbett D.S."/>
            <person name="Martin F."/>
        </authorList>
    </citation>
    <scope>NUCLEOTIDE SEQUENCE [LARGE SCALE GENOMIC DNA]</scope>
    <source>
        <strain evidence="2">Ve08.2h10</strain>
    </source>
</reference>
<name>A0A0D0CBL7_9AGAM</name>
<reference evidence="1 2" key="1">
    <citation type="submission" date="2014-04" db="EMBL/GenBank/DDBJ databases">
        <authorList>
            <consortium name="DOE Joint Genome Institute"/>
            <person name="Kuo A."/>
            <person name="Kohler A."/>
            <person name="Jargeat P."/>
            <person name="Nagy L.G."/>
            <person name="Floudas D."/>
            <person name="Copeland A."/>
            <person name="Barry K.W."/>
            <person name="Cichocki N."/>
            <person name="Veneault-Fourrey C."/>
            <person name="LaButti K."/>
            <person name="Lindquist E.A."/>
            <person name="Lipzen A."/>
            <person name="Lundell T."/>
            <person name="Morin E."/>
            <person name="Murat C."/>
            <person name="Sun H."/>
            <person name="Tunlid A."/>
            <person name="Henrissat B."/>
            <person name="Grigoriev I.V."/>
            <person name="Hibbett D.S."/>
            <person name="Martin F."/>
            <person name="Nordberg H.P."/>
            <person name="Cantor M.N."/>
            <person name="Hua S.X."/>
        </authorList>
    </citation>
    <scope>NUCLEOTIDE SEQUENCE [LARGE SCALE GENOMIC DNA]</scope>
    <source>
        <strain evidence="1 2">Ve08.2h10</strain>
    </source>
</reference>
<sequence length="173" mass="19272">MNCGTYDFSSFSHGNGPQSGSGRAANSSYGLSTNFLDVRQDTDLFGHPAPAFLVMNQQTGYSPTAYMHNIAALKERCNPLEMQLFKVAVECDILKAMLDQLAASLGSSTRPPLGSIKAAEMYPKMQFWTQTKYNEWMNTAKAHGDRWWKLAYLKDREGNTVSDDLLKGNCKKI</sequence>